<evidence type="ECO:0008006" key="4">
    <source>
        <dbReference type="Google" id="ProtNLM"/>
    </source>
</evidence>
<reference evidence="2 3" key="1">
    <citation type="journal article" date="2016" name="Nat. Commun.">
        <title>Thousands of microbial genomes shed light on interconnected biogeochemical processes in an aquifer system.</title>
        <authorList>
            <person name="Anantharaman K."/>
            <person name="Brown C.T."/>
            <person name="Hug L.A."/>
            <person name="Sharon I."/>
            <person name="Castelle C.J."/>
            <person name="Probst A.J."/>
            <person name="Thomas B.C."/>
            <person name="Singh A."/>
            <person name="Wilkins M.J."/>
            <person name="Karaoz U."/>
            <person name="Brodie E.L."/>
            <person name="Williams K.H."/>
            <person name="Hubbard S.S."/>
            <person name="Banfield J.F."/>
        </authorList>
    </citation>
    <scope>NUCLEOTIDE SEQUENCE [LARGE SCALE GENOMIC DNA]</scope>
</reference>
<accession>A0A1G2FJY1</accession>
<gene>
    <name evidence="2" type="ORF">A3E90_01735</name>
</gene>
<dbReference type="Pfam" id="PF13196">
    <property type="entry name" value="DUF4012"/>
    <property type="match status" value="1"/>
</dbReference>
<dbReference type="InterPro" id="IPR025101">
    <property type="entry name" value="DUF4012"/>
</dbReference>
<evidence type="ECO:0000313" key="3">
    <source>
        <dbReference type="Proteomes" id="UP000177247"/>
    </source>
</evidence>
<protein>
    <recommendedName>
        <fullName evidence="4">DUF4012 domain-containing protein</fullName>
    </recommendedName>
</protein>
<dbReference type="Proteomes" id="UP000177247">
    <property type="component" value="Unassembled WGS sequence"/>
</dbReference>
<evidence type="ECO:0000256" key="1">
    <source>
        <dbReference type="SAM" id="Phobius"/>
    </source>
</evidence>
<keyword evidence="1" id="KW-0472">Membrane</keyword>
<proteinExistence type="predicted"/>
<comment type="caution">
    <text evidence="2">The sequence shown here is derived from an EMBL/GenBank/DDBJ whole genome shotgun (WGS) entry which is preliminary data.</text>
</comment>
<dbReference type="AlphaFoldDB" id="A0A1G2FJY1"/>
<sequence length="859" mass="97014">MFDVRPVTKGGDLDILKINQVGAFLDLKKSEPKKETNEKMSDFLEEPEAQIKVISDLPEFPEQKLTDEDIIERQKPIFQEEEYLGERLPTKDEILAELARIDEEEDNLKRAAAARPKPEAVEDPRPQFIKTEKGSLDELIYEDYLLNQLLFSKKKEIPSFSRIKEEKDSAKDLIRKTYGLTHEKIFTSGPKERKEIKKKNFLKLTSFLTIGLVISLLVPALVFLSQGLETKGKITASSLAAYENLLLAQESLEGVNFKTAEKNFGLAYDNFFEASQGIEDLGRLTVAILEQLPGGSLVASGSHLVKVGENLALAGENLSAAVNLFSSTDLFKLLNNKIEDSQSAQSEFLSDSIVLSQEKLSQALEALKIAKKELSDVEIETLPDDLREKTVSLKDKLPFVEDLVGQAIDYSTALIKILGHDNPREYLLIFQNNSEIRATGGFIGTYGLLTLDRGQIKKLFIDGVFNADGQLQEKIIPPKPIQKISTAWSMHDANWFSDFPTSAQKIAWFYEKTGGSTVDGVISLTPTVVERLLELTGPIEMPEYEASLNPENFVELIQYEVEADYDKGLNQPKKILADFAPKFIQALAQLSLDKQKKALEIIFSSLKEKHILMYFRDDNLEKFIEEQGWAGEILETEKDYLNVVSSNINGYKTDKVVNETIDHQAEIQEEGSIIDTLTITREHRGGGMDYDWWNRVNSNYLRVYLPKGSELLSATGHTIETYLAPIDYEKHGFKPDPLIKSIEDKMTVDPQTGTQIFEENNKTVFGNWVYVSPGQTVKITYQYKLPFKINLTKPSDSYSLLVQKQAGSTGSQFKSAVKFPENWKVSWFYPDNSQLESGAWRLVADLNQDRFFGVTFEID</sequence>
<name>A0A1G2FJY1_9BACT</name>
<keyword evidence="1" id="KW-0812">Transmembrane</keyword>
<feature type="transmembrane region" description="Helical" evidence="1">
    <location>
        <begin position="201"/>
        <end position="224"/>
    </location>
</feature>
<organism evidence="2 3">
    <name type="scientific">Candidatus Portnoybacteria bacterium RIFCSPHIGHO2_12_FULL_40_11</name>
    <dbReference type="NCBI Taxonomy" id="1801998"/>
    <lineage>
        <taxon>Bacteria</taxon>
        <taxon>Candidatus Portnoyibacteriota</taxon>
    </lineage>
</organism>
<dbReference type="EMBL" id="MHNC01000036">
    <property type="protein sequence ID" value="OGZ38082.1"/>
    <property type="molecule type" value="Genomic_DNA"/>
</dbReference>
<evidence type="ECO:0000313" key="2">
    <source>
        <dbReference type="EMBL" id="OGZ38082.1"/>
    </source>
</evidence>
<keyword evidence="1" id="KW-1133">Transmembrane helix</keyword>